<dbReference type="Proteomes" id="UP000438429">
    <property type="component" value="Unassembled WGS sequence"/>
</dbReference>
<comment type="caution">
    <text evidence="1">The sequence shown here is derived from an EMBL/GenBank/DDBJ whole genome shotgun (WGS) entry which is preliminary data.</text>
</comment>
<sequence length="99" mass="10926">MTATSFLSVVSPFGRRHSAFTTISVPSPGPSLISRDRYVSVASAIAKHKLRSDTHGKKRGLHVKIANVLNCRSRHRPEFFMSENSYSAADVHIQYIQGG</sequence>
<evidence type="ECO:0000313" key="1">
    <source>
        <dbReference type="EMBL" id="KAF0039093.1"/>
    </source>
</evidence>
<reference evidence="1 2" key="1">
    <citation type="submission" date="2019-06" db="EMBL/GenBank/DDBJ databases">
        <title>Draft genomes of female and male turbot (Scophthalmus maximus).</title>
        <authorList>
            <person name="Xu H."/>
            <person name="Xu X.-W."/>
            <person name="Shao C."/>
            <person name="Chen S."/>
        </authorList>
    </citation>
    <scope>NUCLEOTIDE SEQUENCE [LARGE SCALE GENOMIC DNA]</scope>
    <source>
        <strain evidence="1">Ysfricsl-2016a</strain>
        <tissue evidence="1">Blood</tissue>
    </source>
</reference>
<proteinExistence type="predicted"/>
<name>A0A6A4SZ45_SCOMX</name>
<gene>
    <name evidence="1" type="ORF">F2P81_009577</name>
</gene>
<dbReference type="EMBL" id="VEVO01000008">
    <property type="protein sequence ID" value="KAF0039093.1"/>
    <property type="molecule type" value="Genomic_DNA"/>
</dbReference>
<protein>
    <submittedName>
        <fullName evidence="1">Uncharacterized protein</fullName>
    </submittedName>
</protein>
<organism evidence="1 2">
    <name type="scientific">Scophthalmus maximus</name>
    <name type="common">Turbot</name>
    <name type="synonym">Psetta maxima</name>
    <dbReference type="NCBI Taxonomy" id="52904"/>
    <lineage>
        <taxon>Eukaryota</taxon>
        <taxon>Metazoa</taxon>
        <taxon>Chordata</taxon>
        <taxon>Craniata</taxon>
        <taxon>Vertebrata</taxon>
        <taxon>Euteleostomi</taxon>
        <taxon>Actinopterygii</taxon>
        <taxon>Neopterygii</taxon>
        <taxon>Teleostei</taxon>
        <taxon>Neoteleostei</taxon>
        <taxon>Acanthomorphata</taxon>
        <taxon>Carangaria</taxon>
        <taxon>Pleuronectiformes</taxon>
        <taxon>Pleuronectoidei</taxon>
        <taxon>Scophthalmidae</taxon>
        <taxon>Scophthalmus</taxon>
    </lineage>
</organism>
<dbReference type="AlphaFoldDB" id="A0A6A4SZ45"/>
<evidence type="ECO:0000313" key="2">
    <source>
        <dbReference type="Proteomes" id="UP000438429"/>
    </source>
</evidence>
<accession>A0A6A4SZ45</accession>